<evidence type="ECO:0000313" key="1">
    <source>
        <dbReference type="EMBL" id="BDY12194.1"/>
    </source>
</evidence>
<proteinExistence type="predicted"/>
<reference evidence="1 2" key="1">
    <citation type="submission" date="2023-03" db="EMBL/GenBank/DDBJ databases">
        <title>Description of Hydrogenimonas sp. ISO32.</title>
        <authorList>
            <person name="Mino S."/>
            <person name="Fukazawa S."/>
            <person name="Sawabe T."/>
        </authorList>
    </citation>
    <scope>NUCLEOTIDE SEQUENCE [LARGE SCALE GENOMIC DNA]</scope>
    <source>
        <strain evidence="1 2">ISO32</strain>
    </source>
</reference>
<dbReference type="Proteomes" id="UP001321445">
    <property type="component" value="Chromosome"/>
</dbReference>
<gene>
    <name evidence="1" type="ORF">HCR_05060</name>
</gene>
<name>A0ABM8FIT2_9BACT</name>
<protein>
    <submittedName>
        <fullName evidence="1">Uncharacterized protein</fullName>
    </submittedName>
</protein>
<evidence type="ECO:0000313" key="2">
    <source>
        <dbReference type="Proteomes" id="UP001321445"/>
    </source>
</evidence>
<dbReference type="EMBL" id="AP027370">
    <property type="protein sequence ID" value="BDY12194.1"/>
    <property type="molecule type" value="Genomic_DNA"/>
</dbReference>
<organism evidence="1 2">
    <name type="scientific">Hydrogenimonas cancrithermarum</name>
    <dbReference type="NCBI Taxonomy" id="2993563"/>
    <lineage>
        <taxon>Bacteria</taxon>
        <taxon>Pseudomonadati</taxon>
        <taxon>Campylobacterota</taxon>
        <taxon>Epsilonproteobacteria</taxon>
        <taxon>Campylobacterales</taxon>
        <taxon>Hydrogenimonadaceae</taxon>
        <taxon>Hydrogenimonas</taxon>
    </lineage>
</organism>
<accession>A0ABM8FIT2</accession>
<keyword evidence="2" id="KW-1185">Reference proteome</keyword>
<sequence>MRTARGFKGRYFTLAAIQALNSTVKLHARENAFVSAAVVYNVLNDMQEDDPPEVSSSCLCTETVKQDRSKPCHCNCYFRRLAWLLLHLSNLFGRRLCRCRKTKTGLAPPYPLSFVIGH</sequence>